<evidence type="ECO:0000256" key="1">
    <source>
        <dbReference type="SAM" id="SignalP"/>
    </source>
</evidence>
<sequence length="299" mass="33318">MVDLYGLIVLLLALQIVSNEGFTFTKEKVDCFGNPDNGGEPCPTDTEFKEYRSKEYRIQATVNQTINKFLQKRLKPNFSSPHGIVKRADSIGLFRDLLIILDSSGSLGSRYFEIVKQQIGDLLSLFCPLPDAFSSNRRFGYNRVALIQFSSIVKEEFDFDDNRNILEIKAAIKSVPYLGGMTCTGDAFYKAVQMFNTSKGMREGTKHEVLILTDGTANCGKPLSTVLPALHAKATVFALTIGSFPASGNKELASYVSKPTPDHIFAVENFQNLQKLWNLIKAQIGPLNPCIPFDLYKHK</sequence>
<dbReference type="PRINTS" id="PR00453">
    <property type="entry name" value="VWFADOMAIN"/>
</dbReference>
<feature type="domain" description="VWFA" evidence="2">
    <location>
        <begin position="96"/>
        <end position="280"/>
    </location>
</feature>
<feature type="signal peptide" evidence="1">
    <location>
        <begin position="1"/>
        <end position="19"/>
    </location>
</feature>
<dbReference type="PANTHER" id="PTHR24020:SF87">
    <property type="entry name" value="COLLAGEN ALPHA-1(VI) CHAIN-LIKE"/>
    <property type="match status" value="1"/>
</dbReference>
<dbReference type="Proteomes" id="UP000507470">
    <property type="component" value="Unassembled WGS sequence"/>
</dbReference>
<feature type="chain" id="PRO_5026987744" evidence="1">
    <location>
        <begin position="20"/>
        <end position="299"/>
    </location>
</feature>
<dbReference type="InterPro" id="IPR036465">
    <property type="entry name" value="vWFA_dom_sf"/>
</dbReference>
<name>A0A6J8BPJ8_MYTCO</name>
<accession>A0A6J8BPJ8</accession>
<proteinExistence type="predicted"/>
<evidence type="ECO:0000313" key="4">
    <source>
        <dbReference type="Proteomes" id="UP000507470"/>
    </source>
</evidence>
<keyword evidence="1" id="KW-0732">Signal</keyword>
<dbReference type="Gene3D" id="3.40.50.410">
    <property type="entry name" value="von Willebrand factor, type A domain"/>
    <property type="match status" value="1"/>
</dbReference>
<keyword evidence="4" id="KW-1185">Reference proteome</keyword>
<dbReference type="InterPro" id="IPR002035">
    <property type="entry name" value="VWF_A"/>
</dbReference>
<dbReference type="PROSITE" id="PS50234">
    <property type="entry name" value="VWFA"/>
    <property type="match status" value="1"/>
</dbReference>
<dbReference type="SUPFAM" id="SSF53300">
    <property type="entry name" value="vWA-like"/>
    <property type="match status" value="1"/>
</dbReference>
<dbReference type="SMART" id="SM00327">
    <property type="entry name" value="VWA"/>
    <property type="match status" value="1"/>
</dbReference>
<dbReference type="CDD" id="cd01450">
    <property type="entry name" value="vWFA_subfamily_ECM"/>
    <property type="match status" value="1"/>
</dbReference>
<dbReference type="InterPro" id="IPR050525">
    <property type="entry name" value="ECM_Assembly_Org"/>
</dbReference>
<protein>
    <submittedName>
        <fullName evidence="3">COL6A</fullName>
    </submittedName>
</protein>
<reference evidence="3 4" key="1">
    <citation type="submission" date="2020-06" db="EMBL/GenBank/DDBJ databases">
        <authorList>
            <person name="Li R."/>
            <person name="Bekaert M."/>
        </authorList>
    </citation>
    <scope>NUCLEOTIDE SEQUENCE [LARGE SCALE GENOMIC DNA]</scope>
    <source>
        <strain evidence="4">wild</strain>
    </source>
</reference>
<dbReference type="AlphaFoldDB" id="A0A6J8BPJ8"/>
<dbReference type="PANTHER" id="PTHR24020">
    <property type="entry name" value="COLLAGEN ALPHA"/>
    <property type="match status" value="1"/>
</dbReference>
<organism evidence="3 4">
    <name type="scientific">Mytilus coruscus</name>
    <name type="common">Sea mussel</name>
    <dbReference type="NCBI Taxonomy" id="42192"/>
    <lineage>
        <taxon>Eukaryota</taxon>
        <taxon>Metazoa</taxon>
        <taxon>Spiralia</taxon>
        <taxon>Lophotrochozoa</taxon>
        <taxon>Mollusca</taxon>
        <taxon>Bivalvia</taxon>
        <taxon>Autobranchia</taxon>
        <taxon>Pteriomorphia</taxon>
        <taxon>Mytilida</taxon>
        <taxon>Mytiloidea</taxon>
        <taxon>Mytilidae</taxon>
        <taxon>Mytilinae</taxon>
        <taxon>Mytilus</taxon>
    </lineage>
</organism>
<dbReference type="Pfam" id="PF00092">
    <property type="entry name" value="VWA"/>
    <property type="match status" value="1"/>
</dbReference>
<evidence type="ECO:0000313" key="3">
    <source>
        <dbReference type="EMBL" id="CAC5384217.1"/>
    </source>
</evidence>
<evidence type="ECO:0000259" key="2">
    <source>
        <dbReference type="PROSITE" id="PS50234"/>
    </source>
</evidence>
<gene>
    <name evidence="3" type="ORF">MCOR_19881</name>
</gene>
<dbReference type="EMBL" id="CACVKT020003492">
    <property type="protein sequence ID" value="CAC5384217.1"/>
    <property type="molecule type" value="Genomic_DNA"/>
</dbReference>
<dbReference type="OrthoDB" id="5964156at2759"/>